<dbReference type="PANTHER" id="PTHR43657:SF1">
    <property type="entry name" value="ALTERED INHERITANCE OF MITOCHONDRIA PROTEIN 24, MITOCHONDRIAL"/>
    <property type="match status" value="1"/>
</dbReference>
<dbReference type="InterPro" id="IPR002838">
    <property type="entry name" value="AIM24"/>
</dbReference>
<evidence type="ECO:0000313" key="2">
    <source>
        <dbReference type="Proteomes" id="UP000298860"/>
    </source>
</evidence>
<comment type="caution">
    <text evidence="1">The sequence shown here is derived from an EMBL/GenBank/DDBJ whole genome shotgun (WGS) entry which is preliminary data.</text>
</comment>
<dbReference type="InterPro" id="IPR036983">
    <property type="entry name" value="AIM24_sf"/>
</dbReference>
<reference evidence="2" key="1">
    <citation type="submission" date="2019-04" db="EMBL/GenBank/DDBJ databases">
        <title>Draft genome sequence of Pseudonocardiaceae bacterium SL3-2-4.</title>
        <authorList>
            <person name="Ningsih F."/>
            <person name="Yokota A."/>
            <person name="Sakai Y."/>
            <person name="Nanatani K."/>
            <person name="Yabe S."/>
            <person name="Oetari A."/>
            <person name="Sjamsuridzal W."/>
        </authorList>
    </citation>
    <scope>NUCLEOTIDE SEQUENCE [LARGE SCALE GENOMIC DNA]</scope>
    <source>
        <strain evidence="2">SL3-2-4</strain>
    </source>
</reference>
<dbReference type="PANTHER" id="PTHR43657">
    <property type="entry name" value="TRYPTOPHAN RNA-BINDING ATTENUATOR PROTEIN-LIKE PROTEIN"/>
    <property type="match status" value="1"/>
</dbReference>
<proteinExistence type="predicted"/>
<dbReference type="Pfam" id="PF01987">
    <property type="entry name" value="AIM24"/>
    <property type="match status" value="1"/>
</dbReference>
<dbReference type="AlphaFoldDB" id="A0A4D4J8N4"/>
<dbReference type="NCBIfam" id="TIGR00266">
    <property type="entry name" value="TIGR00266 family protein"/>
    <property type="match status" value="1"/>
</dbReference>
<dbReference type="RefSeq" id="WP_137813352.1">
    <property type="nucleotide sequence ID" value="NZ_BJFL01000006.1"/>
</dbReference>
<dbReference type="Proteomes" id="UP000298860">
    <property type="component" value="Unassembled WGS sequence"/>
</dbReference>
<accession>A0A4D4J8N4</accession>
<evidence type="ECO:0000313" key="1">
    <source>
        <dbReference type="EMBL" id="GDY30233.1"/>
    </source>
</evidence>
<gene>
    <name evidence="1" type="ORF">GTS_18660</name>
</gene>
<dbReference type="SUPFAM" id="SSF51219">
    <property type="entry name" value="TRAP-like"/>
    <property type="match status" value="1"/>
</dbReference>
<protein>
    <submittedName>
        <fullName evidence="1">TIGR00266 family protein</fullName>
    </submittedName>
</protein>
<name>A0A4D4J8N4_9PSEU</name>
<dbReference type="Gene3D" id="3.60.160.10">
    <property type="entry name" value="Mitochondrial biogenesis AIM24"/>
    <property type="match status" value="1"/>
</dbReference>
<organism evidence="1 2">
    <name type="scientific">Gandjariella thermophila</name>
    <dbReference type="NCBI Taxonomy" id="1931992"/>
    <lineage>
        <taxon>Bacteria</taxon>
        <taxon>Bacillati</taxon>
        <taxon>Actinomycetota</taxon>
        <taxon>Actinomycetes</taxon>
        <taxon>Pseudonocardiales</taxon>
        <taxon>Pseudonocardiaceae</taxon>
        <taxon>Gandjariella</taxon>
    </lineage>
</organism>
<dbReference type="InterPro" id="IPR016031">
    <property type="entry name" value="Trp_RNA-bd_attenuator-like_dom"/>
</dbReference>
<dbReference type="EMBL" id="BJFL01000006">
    <property type="protein sequence ID" value="GDY30233.1"/>
    <property type="molecule type" value="Genomic_DNA"/>
</dbReference>
<dbReference type="OrthoDB" id="9779518at2"/>
<sequence>MQVRTRHTPGFGVARLLLAPAEPVQVEPGAMLATSYGISIESKPRSGLLKSLTRSNNPPPAAVFTAPAEGGWVDVAPSLPGDLHVLELDGTAGWCVARNAWLASAGTARLDTQWPGFRVLLGSDDGFLTHLGGTGAAVLACYGALDVVTLRAGEFITVQPGHVVAFADAMQTRLRAVSQGGHQSVRTGEGLVFDFAGPGIVLTQTRNPLGMVHWLGANGLGQRG</sequence>
<keyword evidence="2" id="KW-1185">Reference proteome</keyword>